<keyword evidence="3" id="KW-0804">Transcription</keyword>
<dbReference type="PANTHER" id="PTHR10270:SF161">
    <property type="entry name" value="SEX-DETERMINING REGION Y PROTEIN"/>
    <property type="match status" value="1"/>
</dbReference>
<evidence type="ECO:0000256" key="4">
    <source>
        <dbReference type="PROSITE-ProRule" id="PRU00267"/>
    </source>
</evidence>
<evidence type="ECO:0000313" key="8">
    <source>
        <dbReference type="EMBL" id="RXG42354.1"/>
    </source>
</evidence>
<reference evidence="8 10" key="2">
    <citation type="submission" date="2018-12" db="EMBL/GenBank/DDBJ databases">
        <title>Genome of Verticillium dahliae isolate Getta Getta.</title>
        <authorList>
            <person name="Gardiner D.M."/>
        </authorList>
    </citation>
    <scope>NUCLEOTIDE SEQUENCE [LARGE SCALE GENOMIC DNA]</scope>
    <source>
        <strain evidence="8 10">Getta Getta</strain>
    </source>
</reference>
<keyword evidence="4" id="KW-0539">Nucleus</keyword>
<dbReference type="SMART" id="SM00398">
    <property type="entry name" value="HMG"/>
    <property type="match status" value="1"/>
</dbReference>
<dbReference type="OrthoDB" id="6247875at2759"/>
<dbReference type="SUPFAM" id="SSF47095">
    <property type="entry name" value="HMG-box"/>
    <property type="match status" value="1"/>
</dbReference>
<dbReference type="GO" id="GO:0005634">
    <property type="term" value="C:nucleus"/>
    <property type="evidence" value="ECO:0007669"/>
    <property type="project" value="UniProtKB-UniRule"/>
</dbReference>
<protein>
    <recommendedName>
        <fullName evidence="6">HMG box domain-containing protein</fullName>
    </recommendedName>
</protein>
<dbReference type="EMBL" id="MPSH01000039">
    <property type="protein sequence ID" value="PNH27991.1"/>
    <property type="molecule type" value="Genomic_DNA"/>
</dbReference>
<feature type="domain" description="HMG box" evidence="6">
    <location>
        <begin position="133"/>
        <end position="201"/>
    </location>
</feature>
<dbReference type="AlphaFoldDB" id="A0A2J8DQW2"/>
<evidence type="ECO:0000313" key="9">
    <source>
        <dbReference type="Proteomes" id="UP000236305"/>
    </source>
</evidence>
<proteinExistence type="predicted"/>
<dbReference type="Gene3D" id="1.10.30.10">
    <property type="entry name" value="High mobility group box domain"/>
    <property type="match status" value="1"/>
</dbReference>
<sequence length="232" mass="26756">MSMQLQCQMLGTANVDIDTQLQELITKILRLQVNPFQFVIVVEAAEFHALQAHGRDYLAEHLSHQLQKDVIWVQDGMNNGIDRYYIGPLETFIAGNRMLVSIDGRAVLVHKPVARQAQSVTSDQSRRTVKVKISRPPNSYILYRKDHHKLIKAANPAYTNNQISKVLGQAWKQEKADVRTRYQTMAEELKQNLLRAHPDYRYAPRRPGERRRRNRRVPTEATNGMEGMDNNV</sequence>
<evidence type="ECO:0000313" key="10">
    <source>
        <dbReference type="Proteomes" id="UP000288725"/>
    </source>
</evidence>
<dbReference type="InterPro" id="IPR050140">
    <property type="entry name" value="SRY-related_HMG-box_TF-like"/>
</dbReference>
<dbReference type="InterPro" id="IPR036910">
    <property type="entry name" value="HMG_box_dom_sf"/>
</dbReference>
<dbReference type="Pfam" id="PF00505">
    <property type="entry name" value="HMG_box"/>
    <property type="match status" value="1"/>
</dbReference>
<dbReference type="GO" id="GO:0001228">
    <property type="term" value="F:DNA-binding transcription activator activity, RNA polymerase II-specific"/>
    <property type="evidence" value="ECO:0007669"/>
    <property type="project" value="TreeGrafter"/>
</dbReference>
<dbReference type="PANTHER" id="PTHR10270">
    <property type="entry name" value="SOX TRANSCRIPTION FACTOR"/>
    <property type="match status" value="1"/>
</dbReference>
<evidence type="ECO:0000313" key="7">
    <source>
        <dbReference type="EMBL" id="PNH27991.1"/>
    </source>
</evidence>
<comment type="caution">
    <text evidence="8">The sequence shown here is derived from an EMBL/GenBank/DDBJ whole genome shotgun (WGS) entry which is preliminary data.</text>
</comment>
<dbReference type="GO" id="GO:0030154">
    <property type="term" value="P:cell differentiation"/>
    <property type="evidence" value="ECO:0007669"/>
    <property type="project" value="TreeGrafter"/>
</dbReference>
<feature type="DNA-binding region" description="HMG box" evidence="4">
    <location>
        <begin position="133"/>
        <end position="201"/>
    </location>
</feature>
<dbReference type="OMA" id="WNAESHE"/>
<dbReference type="CDD" id="cd01389">
    <property type="entry name" value="HMG-box_ROX1-like"/>
    <property type="match status" value="1"/>
</dbReference>
<dbReference type="Proteomes" id="UP000288725">
    <property type="component" value="Chromosome 3"/>
</dbReference>
<dbReference type="GO" id="GO:0000978">
    <property type="term" value="F:RNA polymerase II cis-regulatory region sequence-specific DNA binding"/>
    <property type="evidence" value="ECO:0007669"/>
    <property type="project" value="TreeGrafter"/>
</dbReference>
<reference evidence="7 9" key="1">
    <citation type="submission" date="2017-12" db="EMBL/GenBank/DDBJ databases">
        <title>Comparative genomics yields insights into virulence evolution of Verticillium dahliae.</title>
        <authorList>
            <person name="Fan R."/>
            <person name="Armitage A.D."/>
            <person name="Cascant-Lopez E."/>
            <person name="Sobczyk M."/>
            <person name="Cockerton H.M."/>
            <person name="Harrison R.J."/>
        </authorList>
    </citation>
    <scope>NUCLEOTIDE SEQUENCE [LARGE SCALE GENOMIC DNA]</scope>
    <source>
        <strain evidence="7 9">12008</strain>
    </source>
</reference>
<dbReference type="FunFam" id="1.10.30.10:FF:000041">
    <property type="entry name" value="HMG box family protein"/>
    <property type="match status" value="1"/>
</dbReference>
<evidence type="ECO:0000256" key="1">
    <source>
        <dbReference type="ARBA" id="ARBA00023015"/>
    </source>
</evidence>
<dbReference type="Proteomes" id="UP000236305">
    <property type="component" value="Unassembled WGS sequence"/>
</dbReference>
<keyword evidence="2 4" id="KW-0238">DNA-binding</keyword>
<gene>
    <name evidence="7" type="ORF">BJF96_g8707</name>
    <name evidence="8" type="ORF">VDGE_02444</name>
</gene>
<dbReference type="EMBL" id="RSDZ01000136">
    <property type="protein sequence ID" value="RXG42354.1"/>
    <property type="molecule type" value="Genomic_DNA"/>
</dbReference>
<evidence type="ECO:0000256" key="5">
    <source>
        <dbReference type="SAM" id="MobiDB-lite"/>
    </source>
</evidence>
<evidence type="ECO:0000256" key="3">
    <source>
        <dbReference type="ARBA" id="ARBA00023163"/>
    </source>
</evidence>
<dbReference type="PROSITE" id="PS50118">
    <property type="entry name" value="HMG_BOX_2"/>
    <property type="match status" value="1"/>
</dbReference>
<organism evidence="8 10">
    <name type="scientific">Verticillium dahliae</name>
    <name type="common">Verticillium wilt</name>
    <dbReference type="NCBI Taxonomy" id="27337"/>
    <lineage>
        <taxon>Eukaryota</taxon>
        <taxon>Fungi</taxon>
        <taxon>Dikarya</taxon>
        <taxon>Ascomycota</taxon>
        <taxon>Pezizomycotina</taxon>
        <taxon>Sordariomycetes</taxon>
        <taxon>Hypocreomycetidae</taxon>
        <taxon>Glomerellales</taxon>
        <taxon>Plectosphaerellaceae</taxon>
        <taxon>Verticillium</taxon>
    </lineage>
</organism>
<feature type="region of interest" description="Disordered" evidence="5">
    <location>
        <begin position="201"/>
        <end position="232"/>
    </location>
</feature>
<evidence type="ECO:0000259" key="6">
    <source>
        <dbReference type="PROSITE" id="PS50118"/>
    </source>
</evidence>
<accession>A0A2J8DQW2</accession>
<dbReference type="InterPro" id="IPR009071">
    <property type="entry name" value="HMG_box_dom"/>
</dbReference>
<evidence type="ECO:0000256" key="2">
    <source>
        <dbReference type="ARBA" id="ARBA00023125"/>
    </source>
</evidence>
<dbReference type="GO" id="GO:0000122">
    <property type="term" value="P:negative regulation of transcription by RNA polymerase II"/>
    <property type="evidence" value="ECO:0007669"/>
    <property type="project" value="TreeGrafter"/>
</dbReference>
<keyword evidence="1" id="KW-0805">Transcription regulation</keyword>
<dbReference type="SMR" id="A0A2J8DQW2"/>
<name>A0A2J8DQW2_VERDA</name>